<keyword evidence="6" id="KW-0547">Nucleotide-binding</keyword>
<dbReference type="PROSITE" id="PS50112">
    <property type="entry name" value="PAS"/>
    <property type="match status" value="1"/>
</dbReference>
<dbReference type="EC" id="2.7.13.3" evidence="3"/>
<dbReference type="SMART" id="SM00387">
    <property type="entry name" value="HATPase_c"/>
    <property type="match status" value="1"/>
</dbReference>
<dbReference type="InterPro" id="IPR005467">
    <property type="entry name" value="His_kinase_dom"/>
</dbReference>
<evidence type="ECO:0000256" key="11">
    <source>
        <dbReference type="ARBA" id="ARBA00023136"/>
    </source>
</evidence>
<organism evidence="14">
    <name type="scientific">Candidatus Heimdallarchaeum endolithica</name>
    <dbReference type="NCBI Taxonomy" id="2876572"/>
    <lineage>
        <taxon>Archaea</taxon>
        <taxon>Promethearchaeati</taxon>
        <taxon>Candidatus Heimdallarchaeota</taxon>
        <taxon>Candidatus Heimdallarchaeia (ex Rinke et al. 2021) (nom. nud.)</taxon>
        <taxon>Candidatus Heimdallarchaeales</taxon>
        <taxon>Candidatus Heimdallarchaeaceae</taxon>
        <taxon>Candidatus Heimdallarchaeum</taxon>
    </lineage>
</organism>
<feature type="domain" description="PAS" evidence="13">
    <location>
        <begin position="122"/>
        <end position="192"/>
    </location>
</feature>
<dbReference type="CDD" id="cd00130">
    <property type="entry name" value="PAS"/>
    <property type="match status" value="1"/>
</dbReference>
<dbReference type="InterPro" id="IPR050351">
    <property type="entry name" value="BphY/WalK/GraS-like"/>
</dbReference>
<evidence type="ECO:0000256" key="2">
    <source>
        <dbReference type="ARBA" id="ARBA00004141"/>
    </source>
</evidence>
<dbReference type="SMART" id="SM00091">
    <property type="entry name" value="PAS"/>
    <property type="match status" value="1"/>
</dbReference>
<dbReference type="Gene3D" id="3.30.565.10">
    <property type="entry name" value="Histidine kinase-like ATPase, C-terminal domain"/>
    <property type="match status" value="1"/>
</dbReference>
<dbReference type="GO" id="GO:0000156">
    <property type="term" value="F:phosphorelay response regulator activity"/>
    <property type="evidence" value="ECO:0007669"/>
    <property type="project" value="TreeGrafter"/>
</dbReference>
<feature type="domain" description="Histidine kinase" evidence="12">
    <location>
        <begin position="258"/>
        <end position="454"/>
    </location>
</feature>
<evidence type="ECO:0000256" key="9">
    <source>
        <dbReference type="ARBA" id="ARBA00022989"/>
    </source>
</evidence>
<dbReference type="InterPro" id="IPR003594">
    <property type="entry name" value="HATPase_dom"/>
</dbReference>
<name>A0A9Y1BRW2_9ARCH</name>
<dbReference type="InterPro" id="IPR036890">
    <property type="entry name" value="HATPase_C_sf"/>
</dbReference>
<sequence>MKLDDLKLVEFLEDSQVYSLVVNIESKHIVFIHNLLAKELDFHRDEIINQNLNKIMPETVCNLIFERIEKEIFFLEEGRLINKHGDSIPFKLFFNQTENENYLLIHAIKSKSIRDIPFKKKEFDIFNSIVNISRNLLVIINNNGKIIKSNSELEKVLGFTSKEIEGKYCWDFFVENDKKRIKDIFFKQIECQSKPFNFVSEIQTKSGKVVEISWYYSLICDNKNVEYIIATGINVSAQEKAIAEADKYNEVLETLLSVLRHDLQNDLVVIEGMIDIYLETGNKRLLHRALNAVNRGFLLIQRINILHETLSSTFYFETVSLKKIIEKIVSTYLAEPIEFSIHGDAEVNCDNLLLFALENIVTNAIKHGKANKIDFYIKKNTKSIILEIQNNGSKIDHSIKDNIFKKGFSSGEQSGSGLGLFLVKRILERYDATINVSSNNDGEVVFRVVFPLKKEKV</sequence>
<dbReference type="AlphaFoldDB" id="A0A9Y1BRW2"/>
<dbReference type="SUPFAM" id="SSF55785">
    <property type="entry name" value="PYP-like sensor domain (PAS domain)"/>
    <property type="match status" value="1"/>
</dbReference>
<evidence type="ECO:0000256" key="10">
    <source>
        <dbReference type="ARBA" id="ARBA00023012"/>
    </source>
</evidence>
<evidence type="ECO:0000256" key="4">
    <source>
        <dbReference type="ARBA" id="ARBA00022679"/>
    </source>
</evidence>
<evidence type="ECO:0000256" key="8">
    <source>
        <dbReference type="ARBA" id="ARBA00022840"/>
    </source>
</evidence>
<reference evidence="14" key="1">
    <citation type="journal article" date="2022" name="Nat. Microbiol.">
        <title>Unique mobile elements and scalable gene flow at the prokaryote-eukaryote boundary revealed by circularized Asgard archaea genomes.</title>
        <authorList>
            <person name="Wu F."/>
            <person name="Speth D.R."/>
            <person name="Philosof A."/>
            <person name="Cremiere A."/>
            <person name="Narayanan A."/>
            <person name="Barco R.A."/>
            <person name="Connon S.A."/>
            <person name="Amend J.P."/>
            <person name="Antoshechkin I.A."/>
            <person name="Orphan V.J."/>
        </authorList>
    </citation>
    <scope>NUCLEOTIDE SEQUENCE</scope>
    <source>
        <strain evidence="14">PR6</strain>
    </source>
</reference>
<comment type="subcellular location">
    <subcellularLocation>
        <location evidence="2">Membrane</location>
        <topology evidence="2">Multi-pass membrane protein</topology>
    </subcellularLocation>
</comment>
<comment type="catalytic activity">
    <reaction evidence="1">
        <text>ATP + protein L-histidine = ADP + protein N-phospho-L-histidine.</text>
        <dbReference type="EC" id="2.7.13.3"/>
    </reaction>
</comment>
<keyword evidence="7" id="KW-0418">Kinase</keyword>
<evidence type="ECO:0000259" key="12">
    <source>
        <dbReference type="PROSITE" id="PS50109"/>
    </source>
</evidence>
<evidence type="ECO:0000313" key="14">
    <source>
        <dbReference type="EMBL" id="UJG43905.1"/>
    </source>
</evidence>
<keyword evidence="5" id="KW-0812">Transmembrane</keyword>
<dbReference type="EMBL" id="CP084167">
    <property type="protein sequence ID" value="UJG43905.1"/>
    <property type="molecule type" value="Genomic_DNA"/>
</dbReference>
<dbReference type="GO" id="GO:0005524">
    <property type="term" value="F:ATP binding"/>
    <property type="evidence" value="ECO:0007669"/>
    <property type="project" value="UniProtKB-KW"/>
</dbReference>
<accession>A0A9Y1BRW2</accession>
<dbReference type="GO" id="GO:0030295">
    <property type="term" value="F:protein kinase activator activity"/>
    <property type="evidence" value="ECO:0007669"/>
    <property type="project" value="TreeGrafter"/>
</dbReference>
<dbReference type="InterPro" id="IPR000014">
    <property type="entry name" value="PAS"/>
</dbReference>
<dbReference type="SUPFAM" id="SSF55874">
    <property type="entry name" value="ATPase domain of HSP90 chaperone/DNA topoisomerase II/histidine kinase"/>
    <property type="match status" value="1"/>
</dbReference>
<evidence type="ECO:0000256" key="3">
    <source>
        <dbReference type="ARBA" id="ARBA00012438"/>
    </source>
</evidence>
<keyword evidence="8" id="KW-0067">ATP-binding</keyword>
<evidence type="ECO:0000259" key="13">
    <source>
        <dbReference type="PROSITE" id="PS50112"/>
    </source>
</evidence>
<proteinExistence type="predicted"/>
<dbReference type="Gene3D" id="3.30.450.20">
    <property type="entry name" value="PAS domain"/>
    <property type="match status" value="1"/>
</dbReference>
<evidence type="ECO:0000256" key="6">
    <source>
        <dbReference type="ARBA" id="ARBA00022741"/>
    </source>
</evidence>
<dbReference type="Pfam" id="PF02518">
    <property type="entry name" value="HATPase_c"/>
    <property type="match status" value="1"/>
</dbReference>
<keyword evidence="10" id="KW-0902">Two-component regulatory system</keyword>
<dbReference type="NCBIfam" id="TIGR00229">
    <property type="entry name" value="sensory_box"/>
    <property type="match status" value="1"/>
</dbReference>
<dbReference type="GO" id="GO:0007234">
    <property type="term" value="P:osmosensory signaling via phosphorelay pathway"/>
    <property type="evidence" value="ECO:0007669"/>
    <property type="project" value="TreeGrafter"/>
</dbReference>
<dbReference type="Proteomes" id="UP001200513">
    <property type="component" value="Chromosome"/>
</dbReference>
<evidence type="ECO:0000256" key="5">
    <source>
        <dbReference type="ARBA" id="ARBA00022692"/>
    </source>
</evidence>
<keyword evidence="9" id="KW-1133">Transmembrane helix</keyword>
<keyword evidence="11" id="KW-0472">Membrane</keyword>
<dbReference type="InterPro" id="IPR035965">
    <property type="entry name" value="PAS-like_dom_sf"/>
</dbReference>
<evidence type="ECO:0000256" key="7">
    <source>
        <dbReference type="ARBA" id="ARBA00022777"/>
    </source>
</evidence>
<dbReference type="PANTHER" id="PTHR42878">
    <property type="entry name" value="TWO-COMPONENT HISTIDINE KINASE"/>
    <property type="match status" value="1"/>
</dbReference>
<evidence type="ECO:0000256" key="1">
    <source>
        <dbReference type="ARBA" id="ARBA00000085"/>
    </source>
</evidence>
<dbReference type="GO" id="GO:0004673">
    <property type="term" value="F:protein histidine kinase activity"/>
    <property type="evidence" value="ECO:0007669"/>
    <property type="project" value="UniProtKB-EC"/>
</dbReference>
<dbReference type="PANTHER" id="PTHR42878:SF7">
    <property type="entry name" value="SENSOR HISTIDINE KINASE GLRK"/>
    <property type="match status" value="1"/>
</dbReference>
<gene>
    <name evidence="14" type="ORF">K9W46_01665</name>
</gene>
<dbReference type="GO" id="GO:0016020">
    <property type="term" value="C:membrane"/>
    <property type="evidence" value="ECO:0007669"/>
    <property type="project" value="UniProtKB-SubCell"/>
</dbReference>
<keyword evidence="4" id="KW-0808">Transferase</keyword>
<dbReference type="PROSITE" id="PS50109">
    <property type="entry name" value="HIS_KIN"/>
    <property type="match status" value="1"/>
</dbReference>
<dbReference type="Pfam" id="PF13426">
    <property type="entry name" value="PAS_9"/>
    <property type="match status" value="2"/>
</dbReference>
<protein>
    <recommendedName>
        <fullName evidence="3">histidine kinase</fullName>
        <ecNumber evidence="3">2.7.13.3</ecNumber>
    </recommendedName>
</protein>